<evidence type="ECO:0000313" key="2">
    <source>
        <dbReference type="Proteomes" id="UP000642144"/>
    </source>
</evidence>
<gene>
    <name evidence="1" type="ORF">GTP69_24905</name>
</gene>
<name>A0ABW9W6F3_9BURK</name>
<evidence type="ECO:0000313" key="1">
    <source>
        <dbReference type="EMBL" id="MYN29647.1"/>
    </source>
</evidence>
<proteinExistence type="predicted"/>
<keyword evidence="2" id="KW-1185">Reference proteome</keyword>
<sequence length="91" mass="10047">MDSRRSKQAEALATLGVEERARLEHLAGVAQLTPEEMWPEVWQYGFDDVEDSIQAGLDADEDVRAGRTVPHDEVMAKALAVLEARVRSKAG</sequence>
<organism evidence="1 2">
    <name type="scientific">Duganella levis</name>
    <dbReference type="NCBI Taxonomy" id="2692169"/>
    <lineage>
        <taxon>Bacteria</taxon>
        <taxon>Pseudomonadati</taxon>
        <taxon>Pseudomonadota</taxon>
        <taxon>Betaproteobacteria</taxon>
        <taxon>Burkholderiales</taxon>
        <taxon>Oxalobacteraceae</taxon>
        <taxon>Telluria group</taxon>
        <taxon>Duganella</taxon>
    </lineage>
</organism>
<reference evidence="1 2" key="1">
    <citation type="submission" date="2019-12" db="EMBL/GenBank/DDBJ databases">
        <title>Novel species isolated from a subtropical stream in China.</title>
        <authorList>
            <person name="Lu H."/>
        </authorList>
    </citation>
    <scope>NUCLEOTIDE SEQUENCE [LARGE SCALE GENOMIC DNA]</scope>
    <source>
        <strain evidence="1 2">CY42W</strain>
    </source>
</reference>
<accession>A0ABW9W6F3</accession>
<dbReference type="Proteomes" id="UP000642144">
    <property type="component" value="Unassembled WGS sequence"/>
</dbReference>
<comment type="caution">
    <text evidence="1">The sequence shown here is derived from an EMBL/GenBank/DDBJ whole genome shotgun (WGS) entry which is preliminary data.</text>
</comment>
<dbReference type="RefSeq" id="WP_161057398.1">
    <property type="nucleotide sequence ID" value="NZ_WWCT01000025.1"/>
</dbReference>
<protein>
    <submittedName>
        <fullName evidence="1">Uncharacterized protein</fullName>
    </submittedName>
</protein>
<dbReference type="EMBL" id="WWCT01000025">
    <property type="protein sequence ID" value="MYN29647.1"/>
    <property type="molecule type" value="Genomic_DNA"/>
</dbReference>